<dbReference type="InterPro" id="IPR010982">
    <property type="entry name" value="Lambda_DNA-bd_dom_sf"/>
</dbReference>
<keyword evidence="6" id="KW-1185">Reference proteome</keyword>
<feature type="domain" description="HTH cro/C1-type" evidence="2">
    <location>
        <begin position="12"/>
        <end position="67"/>
    </location>
</feature>
<proteinExistence type="predicted"/>
<evidence type="ECO:0000313" key="3">
    <source>
        <dbReference type="EMBL" id="PMC52325.1"/>
    </source>
</evidence>
<dbReference type="EMBL" id="CP046313">
    <property type="protein sequence ID" value="QGS08197.1"/>
    <property type="molecule type" value="Genomic_DNA"/>
</dbReference>
<dbReference type="SUPFAM" id="SSF47413">
    <property type="entry name" value="lambda repressor-like DNA-binding domains"/>
    <property type="match status" value="1"/>
</dbReference>
<reference evidence="3 5" key="1">
    <citation type="submission" date="2017-09" db="EMBL/GenBank/DDBJ databases">
        <title>Bacterial strain isolated from the female urinary microbiota.</title>
        <authorList>
            <person name="Thomas-White K."/>
            <person name="Kumar N."/>
            <person name="Forster S."/>
            <person name="Putonti C."/>
            <person name="Lawley T."/>
            <person name="Wolfe A.J."/>
        </authorList>
    </citation>
    <scope>NUCLEOTIDE SEQUENCE [LARGE SCALE GENOMIC DNA]</scope>
    <source>
        <strain evidence="3 5">UMB0186</strain>
    </source>
</reference>
<dbReference type="PROSITE" id="PS50943">
    <property type="entry name" value="HTH_CROC1"/>
    <property type="match status" value="1"/>
</dbReference>
<name>A0A2N6SEF7_9BACL</name>
<dbReference type="InterPro" id="IPR001387">
    <property type="entry name" value="Cro/C1-type_HTH"/>
</dbReference>
<dbReference type="GO" id="GO:0003677">
    <property type="term" value="F:DNA binding"/>
    <property type="evidence" value="ECO:0007669"/>
    <property type="project" value="UniProtKB-KW"/>
</dbReference>
<dbReference type="STRING" id="84135.GCA_001052115_00371"/>
<evidence type="ECO:0000313" key="5">
    <source>
        <dbReference type="Proteomes" id="UP000235670"/>
    </source>
</evidence>
<gene>
    <name evidence="3" type="ORF">CJ218_05670</name>
    <name evidence="4" type="ORF">FOC50_07940</name>
</gene>
<dbReference type="Proteomes" id="UP000235670">
    <property type="component" value="Unassembled WGS sequence"/>
</dbReference>
<dbReference type="Proteomes" id="UP000427636">
    <property type="component" value="Chromosome"/>
</dbReference>
<evidence type="ECO:0000313" key="4">
    <source>
        <dbReference type="EMBL" id="QGS08197.1"/>
    </source>
</evidence>
<reference evidence="4 6" key="2">
    <citation type="submission" date="2019-11" db="EMBL/GenBank/DDBJ databases">
        <title>FDA dAtabase for Regulatory Grade micrObial Sequences (FDA-ARGOS): Supporting development and validation of Infectious Disease Dx tests.</title>
        <authorList>
            <person name="Turner S."/>
            <person name="Byrd R."/>
            <person name="Tallon L."/>
            <person name="Sadzewicz L."/>
            <person name="Vavikolanu K."/>
            <person name="Mehta A."/>
            <person name="Aluvathingal J."/>
            <person name="Nadendla S."/>
            <person name="Myers T."/>
            <person name="Yan Y."/>
            <person name="Sichtig H."/>
        </authorList>
    </citation>
    <scope>NUCLEOTIDE SEQUENCE [LARGE SCALE GENOMIC DNA]</scope>
    <source>
        <strain evidence="4 6">FDAARGOS_742</strain>
    </source>
</reference>
<evidence type="ECO:0000259" key="2">
    <source>
        <dbReference type="PROSITE" id="PS50943"/>
    </source>
</evidence>
<dbReference type="PANTHER" id="PTHR46558">
    <property type="entry name" value="TRACRIPTIONAL REGULATORY PROTEIN-RELATED-RELATED"/>
    <property type="match status" value="1"/>
</dbReference>
<dbReference type="OrthoDB" id="72638at2"/>
<protein>
    <submittedName>
        <fullName evidence="4">Helix-turn-helix domain-containing protein</fullName>
    </submittedName>
    <submittedName>
        <fullName evidence="3">XRE family transcriptional regulator</fullName>
    </submittedName>
</protein>
<sequence length="120" mass="13815">MKNKGTLLAQNLKKLRKMNNYSMSAVADKLELSSHGVYANWEYGRNEPNVATLVSIAKLYNVTIDELVGYKTEKVERSELEGTHFEVIDMIKALDSEDCKLVEEVLRRFRGYSFSRHLNL</sequence>
<dbReference type="EMBL" id="PNGT01000005">
    <property type="protein sequence ID" value="PMC52325.1"/>
    <property type="molecule type" value="Genomic_DNA"/>
</dbReference>
<dbReference type="Pfam" id="PF01381">
    <property type="entry name" value="HTH_3"/>
    <property type="match status" value="1"/>
</dbReference>
<organism evidence="3 5">
    <name type="scientific">Gemella sanguinis</name>
    <dbReference type="NCBI Taxonomy" id="84135"/>
    <lineage>
        <taxon>Bacteria</taxon>
        <taxon>Bacillati</taxon>
        <taxon>Bacillota</taxon>
        <taxon>Bacilli</taxon>
        <taxon>Bacillales</taxon>
        <taxon>Gemellaceae</taxon>
        <taxon>Gemella</taxon>
    </lineage>
</organism>
<dbReference type="RefSeq" id="WP_006364880.1">
    <property type="nucleotide sequence ID" value="NZ_CAKARP010000009.1"/>
</dbReference>
<evidence type="ECO:0000313" key="6">
    <source>
        <dbReference type="Proteomes" id="UP000427636"/>
    </source>
</evidence>
<dbReference type="SMART" id="SM00530">
    <property type="entry name" value="HTH_XRE"/>
    <property type="match status" value="1"/>
</dbReference>
<keyword evidence="1" id="KW-0238">DNA-binding</keyword>
<dbReference type="AlphaFoldDB" id="A0A2N6SEF7"/>
<dbReference type="CDD" id="cd00093">
    <property type="entry name" value="HTH_XRE"/>
    <property type="match status" value="1"/>
</dbReference>
<dbReference type="PANTHER" id="PTHR46558:SF4">
    <property type="entry name" value="DNA-BIDING PHAGE PROTEIN"/>
    <property type="match status" value="1"/>
</dbReference>
<evidence type="ECO:0000256" key="1">
    <source>
        <dbReference type="ARBA" id="ARBA00023125"/>
    </source>
</evidence>
<accession>A0A2N6SEF7</accession>
<dbReference type="Gene3D" id="1.10.260.40">
    <property type="entry name" value="lambda repressor-like DNA-binding domains"/>
    <property type="match status" value="1"/>
</dbReference>